<evidence type="ECO:0000259" key="2">
    <source>
        <dbReference type="Pfam" id="PF01764"/>
    </source>
</evidence>
<evidence type="ECO:0000313" key="4">
    <source>
        <dbReference type="Proteomes" id="UP001159427"/>
    </source>
</evidence>
<dbReference type="CDD" id="cd00519">
    <property type="entry name" value="Lipase_3"/>
    <property type="match status" value="1"/>
</dbReference>
<name>A0ABN8LSB0_9CNID</name>
<comment type="caution">
    <text evidence="3">The sequence shown here is derived from an EMBL/GenBank/DDBJ whole genome shotgun (WGS) entry which is preliminary data.</text>
</comment>
<evidence type="ECO:0000256" key="1">
    <source>
        <dbReference type="SAM" id="SignalP"/>
    </source>
</evidence>
<dbReference type="PANTHER" id="PTHR45908">
    <property type="entry name" value="PROTEIN CBG11750-RELATED"/>
    <property type="match status" value="1"/>
</dbReference>
<dbReference type="Pfam" id="PF01764">
    <property type="entry name" value="Lipase_3"/>
    <property type="match status" value="1"/>
</dbReference>
<gene>
    <name evidence="3" type="ORF">PEVE_00005765</name>
</gene>
<keyword evidence="4" id="KW-1185">Reference proteome</keyword>
<dbReference type="InterPro" id="IPR029058">
    <property type="entry name" value="AB_hydrolase_fold"/>
</dbReference>
<dbReference type="Gene3D" id="3.40.50.1820">
    <property type="entry name" value="alpha/beta hydrolase"/>
    <property type="match status" value="1"/>
</dbReference>
<protein>
    <recommendedName>
        <fullName evidence="2">Fungal lipase-type domain-containing protein</fullName>
    </recommendedName>
</protein>
<accession>A0ABN8LSB0</accession>
<dbReference type="SUPFAM" id="SSF53474">
    <property type="entry name" value="alpha/beta-Hydrolases"/>
    <property type="match status" value="1"/>
</dbReference>
<feature type="signal peptide" evidence="1">
    <location>
        <begin position="1"/>
        <end position="22"/>
    </location>
</feature>
<keyword evidence="1" id="KW-0732">Signal</keyword>
<evidence type="ECO:0000313" key="3">
    <source>
        <dbReference type="EMBL" id="CAH3020127.1"/>
    </source>
</evidence>
<feature type="chain" id="PRO_5045705776" description="Fungal lipase-type domain-containing protein" evidence="1">
    <location>
        <begin position="23"/>
        <end position="342"/>
    </location>
</feature>
<organism evidence="3 4">
    <name type="scientific">Porites evermanni</name>
    <dbReference type="NCBI Taxonomy" id="104178"/>
    <lineage>
        <taxon>Eukaryota</taxon>
        <taxon>Metazoa</taxon>
        <taxon>Cnidaria</taxon>
        <taxon>Anthozoa</taxon>
        <taxon>Hexacorallia</taxon>
        <taxon>Scleractinia</taxon>
        <taxon>Fungiina</taxon>
        <taxon>Poritidae</taxon>
        <taxon>Porites</taxon>
    </lineage>
</organism>
<dbReference type="Proteomes" id="UP001159427">
    <property type="component" value="Unassembled WGS sequence"/>
</dbReference>
<dbReference type="EMBL" id="CALNXI010000137">
    <property type="protein sequence ID" value="CAH3020127.1"/>
    <property type="molecule type" value="Genomic_DNA"/>
</dbReference>
<proteinExistence type="predicted"/>
<feature type="domain" description="Fungal lipase-type" evidence="2">
    <location>
        <begin position="107"/>
        <end position="241"/>
    </location>
</feature>
<sequence length="342" mass="38869">MHSIFAGLAFILTSSQITLIKGDCGRNGYSDDTDERREMSYNPELSYKMAILSAVTHDQTHPQHCLDQYLPLTKFQLQTVVTKNCDFLDNKCSGYVAVSHSLRVLLVAFRGTESTSQLINELLETILTPPQDFLDGKVQAYFKTAFEDLWQCMEPKVKALVSKNPSYQIWVTGHSLGAALASLASASLAYYNIAPRQNIILYTFGSPRVGDYKYALQHDQLVNNSWRVVIDNDIVPHLPPLFWLPLIKYGPYHHGVEVFYSKKTLNVHSAHRECHGTPHDEDKSCSRSKSPFKNLPDSIKQHGTYFNITFGTLCEGSVSSRYTSKKTRFQFHEDRCTTYMFD</sequence>
<dbReference type="InterPro" id="IPR002921">
    <property type="entry name" value="Fungal_lipase-type"/>
</dbReference>
<reference evidence="3 4" key="1">
    <citation type="submission" date="2022-05" db="EMBL/GenBank/DDBJ databases">
        <authorList>
            <consortium name="Genoscope - CEA"/>
            <person name="William W."/>
        </authorList>
    </citation>
    <scope>NUCLEOTIDE SEQUENCE [LARGE SCALE GENOMIC DNA]</scope>
</reference>